<dbReference type="PROSITE" id="PS51039">
    <property type="entry name" value="ZF_AN1"/>
    <property type="match status" value="1"/>
</dbReference>
<organism evidence="7 8">
    <name type="scientific">Cephalotrichum gorgonifer</name>
    <dbReference type="NCBI Taxonomy" id="2041049"/>
    <lineage>
        <taxon>Eukaryota</taxon>
        <taxon>Fungi</taxon>
        <taxon>Dikarya</taxon>
        <taxon>Ascomycota</taxon>
        <taxon>Pezizomycotina</taxon>
        <taxon>Sordariomycetes</taxon>
        <taxon>Hypocreomycetidae</taxon>
        <taxon>Microascales</taxon>
        <taxon>Microascaceae</taxon>
        <taxon>Cephalotrichum</taxon>
    </lineage>
</organism>
<keyword evidence="8" id="KW-1185">Reference proteome</keyword>
<dbReference type="Pfam" id="PF01428">
    <property type="entry name" value="zf-AN1"/>
    <property type="match status" value="1"/>
</dbReference>
<dbReference type="AlphaFoldDB" id="A0AAE8MRI0"/>
<evidence type="ECO:0000256" key="3">
    <source>
        <dbReference type="ARBA" id="ARBA00022833"/>
    </source>
</evidence>
<accession>A0AAE8MRI0</accession>
<dbReference type="SUPFAM" id="SSF118310">
    <property type="entry name" value="AN1-like Zinc finger"/>
    <property type="match status" value="1"/>
</dbReference>
<keyword evidence="3" id="KW-0862">Zinc</keyword>
<feature type="compositionally biased region" description="Acidic residues" evidence="5">
    <location>
        <begin position="139"/>
        <end position="153"/>
    </location>
</feature>
<feature type="compositionally biased region" description="Low complexity" evidence="5">
    <location>
        <begin position="61"/>
        <end position="85"/>
    </location>
</feature>
<proteinExistence type="predicted"/>
<gene>
    <name evidence="7" type="ORF">DNG_01232</name>
</gene>
<feature type="domain" description="AN1-type" evidence="6">
    <location>
        <begin position="2"/>
        <end position="51"/>
    </location>
</feature>
<dbReference type="InterPro" id="IPR000058">
    <property type="entry name" value="Znf_AN1"/>
</dbReference>
<evidence type="ECO:0000256" key="5">
    <source>
        <dbReference type="SAM" id="MobiDB-lite"/>
    </source>
</evidence>
<sequence>MAPKRNPCTFKDCQLGAQRIVGDCGFCQGHFCSKHRLLEDHKCEGLEDVGSPELLSTSYESSASSSSSSSSSVAPPSAARAAPSAGGPQWWLVGLCDTLASDDMDMADIVSNSARSSRTSGTPHSSRASAPRSLRVFDENYDDCDDDDYDGDSAPESAGADTPMGGM</sequence>
<name>A0AAE8MRI0_9PEZI</name>
<dbReference type="Proteomes" id="UP001187682">
    <property type="component" value="Unassembled WGS sequence"/>
</dbReference>
<keyword evidence="1" id="KW-0479">Metal-binding</keyword>
<reference evidence="7" key="1">
    <citation type="submission" date="2018-03" db="EMBL/GenBank/DDBJ databases">
        <authorList>
            <person name="Guldener U."/>
        </authorList>
    </citation>
    <scope>NUCLEOTIDE SEQUENCE</scope>
</reference>
<evidence type="ECO:0000256" key="1">
    <source>
        <dbReference type="ARBA" id="ARBA00022723"/>
    </source>
</evidence>
<evidence type="ECO:0000256" key="2">
    <source>
        <dbReference type="ARBA" id="ARBA00022771"/>
    </source>
</evidence>
<evidence type="ECO:0000256" key="4">
    <source>
        <dbReference type="PROSITE-ProRule" id="PRU00449"/>
    </source>
</evidence>
<feature type="region of interest" description="Disordered" evidence="5">
    <location>
        <begin position="57"/>
        <end position="89"/>
    </location>
</feature>
<dbReference type="GO" id="GO:0008270">
    <property type="term" value="F:zinc ion binding"/>
    <property type="evidence" value="ECO:0007669"/>
    <property type="project" value="UniProtKB-KW"/>
</dbReference>
<dbReference type="SMART" id="SM00154">
    <property type="entry name" value="ZnF_AN1"/>
    <property type="match status" value="1"/>
</dbReference>
<evidence type="ECO:0000259" key="6">
    <source>
        <dbReference type="PROSITE" id="PS51039"/>
    </source>
</evidence>
<keyword evidence="2 4" id="KW-0863">Zinc-finger</keyword>
<dbReference type="EMBL" id="ONZQ02000001">
    <property type="protein sequence ID" value="SPN97719.1"/>
    <property type="molecule type" value="Genomic_DNA"/>
</dbReference>
<dbReference type="Gene3D" id="4.10.1110.10">
    <property type="entry name" value="AN1-like Zinc finger"/>
    <property type="match status" value="1"/>
</dbReference>
<comment type="caution">
    <text evidence="7">The sequence shown here is derived from an EMBL/GenBank/DDBJ whole genome shotgun (WGS) entry which is preliminary data.</text>
</comment>
<evidence type="ECO:0000313" key="7">
    <source>
        <dbReference type="EMBL" id="SPN97719.1"/>
    </source>
</evidence>
<protein>
    <recommendedName>
        <fullName evidence="6">AN1-type domain-containing protein</fullName>
    </recommendedName>
</protein>
<feature type="region of interest" description="Disordered" evidence="5">
    <location>
        <begin position="112"/>
        <end position="167"/>
    </location>
</feature>
<evidence type="ECO:0000313" key="8">
    <source>
        <dbReference type="Proteomes" id="UP001187682"/>
    </source>
</evidence>
<feature type="compositionally biased region" description="Polar residues" evidence="5">
    <location>
        <begin position="112"/>
        <end position="128"/>
    </location>
</feature>
<dbReference type="InterPro" id="IPR035896">
    <property type="entry name" value="AN1-like_Znf"/>
</dbReference>